<feature type="chain" id="PRO_5046605279" evidence="2">
    <location>
        <begin position="28"/>
        <end position="151"/>
    </location>
</feature>
<name>A0ABY8F599_9HYPH</name>
<feature type="signal peptide" evidence="2">
    <location>
        <begin position="1"/>
        <end position="27"/>
    </location>
</feature>
<dbReference type="RefSeq" id="WP_265680277.1">
    <property type="nucleotide sequence ID" value="NZ_CP120863.1"/>
</dbReference>
<dbReference type="Pfam" id="PF13778">
    <property type="entry name" value="DUF4174"/>
    <property type="match status" value="1"/>
</dbReference>
<evidence type="ECO:0000259" key="3">
    <source>
        <dbReference type="Pfam" id="PF13778"/>
    </source>
</evidence>
<evidence type="ECO:0000256" key="2">
    <source>
        <dbReference type="SAM" id="SignalP"/>
    </source>
</evidence>
<gene>
    <name evidence="4" type="ORF">K1718_26275</name>
</gene>
<accession>A0ABY8F599</accession>
<protein>
    <submittedName>
        <fullName evidence="4">DUF4174 domain-containing protein</fullName>
    </submittedName>
</protein>
<evidence type="ECO:0000313" key="4">
    <source>
        <dbReference type="EMBL" id="WFE89619.1"/>
    </source>
</evidence>
<dbReference type="InterPro" id="IPR025232">
    <property type="entry name" value="DUF4174"/>
</dbReference>
<reference evidence="4 5" key="1">
    <citation type="submission" date="2023-03" db="EMBL/GenBank/DDBJ databases">
        <title>Roseibium porphyridii sp. nov. and Roseibium rhodosorbium sp. nov. isolated from marine algae, Porphyridium cruentum and Rhodosorus marinus, respectively.</title>
        <authorList>
            <person name="Lee M.W."/>
            <person name="Choi B.J."/>
            <person name="Lee J.K."/>
            <person name="Choi D.G."/>
            <person name="Baek J.H."/>
            <person name="Bayburt H."/>
            <person name="Kim J.M."/>
            <person name="Han D.M."/>
            <person name="Kim K.H."/>
            <person name="Jeon C.O."/>
        </authorList>
    </citation>
    <scope>NUCLEOTIDE SEQUENCE [LARGE SCALE GENOMIC DNA]</scope>
    <source>
        <strain evidence="4 5">KMA01</strain>
    </source>
</reference>
<sequence>MANRSLKGIQAVFAVIAAAFLPSQTSAAEVPEAWAWKHRLIVVFAPHVEDTDLIAQRSEFARYQKGFEERHLILLEVVSEAVNTSIGPDLNVSGPDLRDYARKTGEHFEIMLFGKDTGIKLRSAKPVSANEVFALIDQMPMRRDEMRRQEN</sequence>
<evidence type="ECO:0000313" key="5">
    <source>
        <dbReference type="Proteomes" id="UP001209803"/>
    </source>
</evidence>
<dbReference type="Proteomes" id="UP001209803">
    <property type="component" value="Chromosome"/>
</dbReference>
<dbReference type="EMBL" id="CP120863">
    <property type="protein sequence ID" value="WFE89619.1"/>
    <property type="molecule type" value="Genomic_DNA"/>
</dbReference>
<feature type="domain" description="DUF4174" evidence="3">
    <location>
        <begin position="34"/>
        <end position="145"/>
    </location>
</feature>
<keyword evidence="5" id="KW-1185">Reference proteome</keyword>
<organism evidence="4 5">
    <name type="scientific">Roseibium porphyridii</name>
    <dbReference type="NCBI Taxonomy" id="2866279"/>
    <lineage>
        <taxon>Bacteria</taxon>
        <taxon>Pseudomonadati</taxon>
        <taxon>Pseudomonadota</taxon>
        <taxon>Alphaproteobacteria</taxon>
        <taxon>Hyphomicrobiales</taxon>
        <taxon>Stappiaceae</taxon>
        <taxon>Roseibium</taxon>
    </lineage>
</organism>
<keyword evidence="1 2" id="KW-0732">Signal</keyword>
<proteinExistence type="predicted"/>
<evidence type="ECO:0000256" key="1">
    <source>
        <dbReference type="ARBA" id="ARBA00022729"/>
    </source>
</evidence>